<accession>A0ACB9DNQ5</accession>
<evidence type="ECO:0000313" key="1">
    <source>
        <dbReference type="EMBL" id="KAI3747927.1"/>
    </source>
</evidence>
<sequence length="792" mass="89854">MHISLHCPCLICDKKNRRKDGSNKSTEDIKRNPSTLIKSQENKLRAALQQASDHGSLIKPKNMDVSESIDMEDKSLERSRSLARLQAQKDFLKATSLAADTTFETQDSITNLDQAFSKFLTMYPKYKSSEKIDQLRVDEYSHLTDNDSKVCLDYCGFGLFSFHQVIHYRESCAINLSEITSNLSNYALYGGREKGTIEYDIRTRIMDYLNIPESEYGLVFTVSRGSAFQLLAESYPFHTNKKLLTMFDHESQSVNWMAQSAKDKGAKVHSAWFKWPTLKPCSTHLKKQILNKKRRKKDSSNGLFVFPVQSRVTGAKYSYQWMSFAQQNNWHVLLDAGALGPLDMDSLGLSLFRPDFIITSFYRVFGYDPTGFGCLLIKKSVIGRLRKQSSHTSSGIVKISPAISSYSSDSMGGFPQLGRTRDDEVIPESHTGVQLPAFSGPFTPSEVRDVYETEMEHGNSTDRDIGSPVFEENEIFSDVLKSPVFTEDESPEESMWIDLGPSPLGSQPVFASSHLRPPPPWFTRKNRNNRKPDPQPHETKIPSFNNAKKINNFEVKPQDSPEIQEESETETSTIRRETEGEFRLQGRRVSFDDYISDDEEYQESSDPGEPEPEVRCRHLDHVNMLGLSKTTFRLRFLINWLVTSLLQLRLPGSNTEEDGVPLVHIYGPKIKYERGASVAFNIRDRMMGVISPEMVQKMAETNGICVGIGILSHVKIIQSRKENMDVGDTTVCRPMEKKKQGLVRAEVVTASLGFLSNFEDVYKLWVFVAKFLDPSFIREYGLSTVVEGKESE</sequence>
<comment type="caution">
    <text evidence="1">The sequence shown here is derived from an EMBL/GenBank/DDBJ whole genome shotgun (WGS) entry which is preliminary data.</text>
</comment>
<organism evidence="1 2">
    <name type="scientific">Arctium lappa</name>
    <name type="common">Greater burdock</name>
    <name type="synonym">Lappa major</name>
    <dbReference type="NCBI Taxonomy" id="4217"/>
    <lineage>
        <taxon>Eukaryota</taxon>
        <taxon>Viridiplantae</taxon>
        <taxon>Streptophyta</taxon>
        <taxon>Embryophyta</taxon>
        <taxon>Tracheophyta</taxon>
        <taxon>Spermatophyta</taxon>
        <taxon>Magnoliopsida</taxon>
        <taxon>eudicotyledons</taxon>
        <taxon>Gunneridae</taxon>
        <taxon>Pentapetalae</taxon>
        <taxon>asterids</taxon>
        <taxon>campanulids</taxon>
        <taxon>Asterales</taxon>
        <taxon>Asteraceae</taxon>
        <taxon>Carduoideae</taxon>
        <taxon>Cardueae</taxon>
        <taxon>Arctiinae</taxon>
        <taxon>Arctium</taxon>
    </lineage>
</organism>
<evidence type="ECO:0000313" key="2">
    <source>
        <dbReference type="Proteomes" id="UP001055879"/>
    </source>
</evidence>
<reference evidence="2" key="1">
    <citation type="journal article" date="2022" name="Mol. Ecol. Resour.">
        <title>The genomes of chicory, endive, great burdock and yacon provide insights into Asteraceae palaeo-polyploidization history and plant inulin production.</title>
        <authorList>
            <person name="Fan W."/>
            <person name="Wang S."/>
            <person name="Wang H."/>
            <person name="Wang A."/>
            <person name="Jiang F."/>
            <person name="Liu H."/>
            <person name="Zhao H."/>
            <person name="Xu D."/>
            <person name="Zhang Y."/>
        </authorList>
    </citation>
    <scope>NUCLEOTIDE SEQUENCE [LARGE SCALE GENOMIC DNA]</scope>
    <source>
        <strain evidence="2">cv. Niubang</strain>
    </source>
</reference>
<dbReference type="EMBL" id="CM042049">
    <property type="protein sequence ID" value="KAI3747927.1"/>
    <property type="molecule type" value="Genomic_DNA"/>
</dbReference>
<protein>
    <submittedName>
        <fullName evidence="1">Uncharacterized protein</fullName>
    </submittedName>
</protein>
<dbReference type="Proteomes" id="UP001055879">
    <property type="component" value="Linkage Group LG03"/>
</dbReference>
<reference evidence="1 2" key="2">
    <citation type="journal article" date="2022" name="Mol. Ecol. Resour.">
        <title>The genomes of chicory, endive, great burdock and yacon provide insights into Asteraceae paleo-polyploidization history and plant inulin production.</title>
        <authorList>
            <person name="Fan W."/>
            <person name="Wang S."/>
            <person name="Wang H."/>
            <person name="Wang A."/>
            <person name="Jiang F."/>
            <person name="Liu H."/>
            <person name="Zhao H."/>
            <person name="Xu D."/>
            <person name="Zhang Y."/>
        </authorList>
    </citation>
    <scope>NUCLEOTIDE SEQUENCE [LARGE SCALE GENOMIC DNA]</scope>
    <source>
        <strain evidence="2">cv. Niubang</strain>
    </source>
</reference>
<keyword evidence="2" id="KW-1185">Reference proteome</keyword>
<name>A0ACB9DNQ5_ARCLA</name>
<proteinExistence type="predicted"/>
<gene>
    <name evidence="1" type="ORF">L6452_10671</name>
</gene>